<dbReference type="InterPro" id="IPR036737">
    <property type="entry name" value="OmpA-like_sf"/>
</dbReference>
<dbReference type="AlphaFoldDB" id="A0A2T5BSV8"/>
<name>A0A2T5BSV8_9RHOB</name>
<dbReference type="Pfam" id="PF00691">
    <property type="entry name" value="OmpA"/>
    <property type="match status" value="1"/>
</dbReference>
<evidence type="ECO:0000256" key="2">
    <source>
        <dbReference type="ARBA" id="ARBA00022729"/>
    </source>
</evidence>
<feature type="domain" description="OmpA-like" evidence="9">
    <location>
        <begin position="52"/>
        <end position="169"/>
    </location>
</feature>
<protein>
    <recommendedName>
        <fullName evidence="8">Peptidoglycan-associated lipoprotein</fullName>
        <shortName evidence="8">PAL</shortName>
    </recommendedName>
</protein>
<evidence type="ECO:0000256" key="5">
    <source>
        <dbReference type="ARBA" id="ARBA00023237"/>
    </source>
</evidence>
<keyword evidence="7 8" id="KW-0131">Cell cycle</keyword>
<evidence type="ECO:0000313" key="11">
    <source>
        <dbReference type="Proteomes" id="UP000243859"/>
    </source>
</evidence>
<evidence type="ECO:0000256" key="1">
    <source>
        <dbReference type="ARBA" id="ARBA00022618"/>
    </source>
</evidence>
<comment type="caution">
    <text evidence="10">The sequence shown here is derived from an EMBL/GenBank/DDBJ whole genome shotgun (WGS) entry which is preliminary data.</text>
</comment>
<dbReference type="InterPro" id="IPR014169">
    <property type="entry name" value="Pal_lipo_C"/>
</dbReference>
<sequence length="171" mass="18162">MTPVSRSLLLLAVLGVAACTSPDRFGGGYGSDGYGDAGYGKDAGAASNPRSPAYFQQVVGDRVLFIVDQSTLTDTARATLEGQARWLSDNPEFTAIIEGHADERGTREYNVALGARRANAVEEFLISRGVSPARLKTVSYGKERPLEICSEESCYARNRRAVTVVAAGLAG</sequence>
<dbReference type="EMBL" id="QAAA01000006">
    <property type="protein sequence ID" value="PTN02476.1"/>
    <property type="molecule type" value="Genomic_DNA"/>
</dbReference>
<dbReference type="HAMAP" id="MF_02204">
    <property type="entry name" value="Pal"/>
    <property type="match status" value="1"/>
</dbReference>
<comment type="similarity">
    <text evidence="8">Belongs to the Pal lipoprotein family.</text>
</comment>
<keyword evidence="3 8" id="KW-0472">Membrane</keyword>
<keyword evidence="11" id="KW-1185">Reference proteome</keyword>
<dbReference type="Gene3D" id="3.30.1330.60">
    <property type="entry name" value="OmpA-like domain"/>
    <property type="match status" value="1"/>
</dbReference>
<dbReference type="SUPFAM" id="SSF103088">
    <property type="entry name" value="OmpA-like"/>
    <property type="match status" value="1"/>
</dbReference>
<organism evidence="10 11">
    <name type="scientific">Rhodovulum imhoffii</name>
    <dbReference type="NCBI Taxonomy" id="365340"/>
    <lineage>
        <taxon>Bacteria</taxon>
        <taxon>Pseudomonadati</taxon>
        <taxon>Pseudomonadota</taxon>
        <taxon>Alphaproteobacteria</taxon>
        <taxon>Rhodobacterales</taxon>
        <taxon>Paracoccaceae</taxon>
        <taxon>Rhodovulum</taxon>
    </lineage>
</organism>
<comment type="subcellular location">
    <subcellularLocation>
        <location evidence="8">Cell outer membrane</location>
        <topology evidence="8">Lipid-anchor</topology>
    </subcellularLocation>
</comment>
<dbReference type="OrthoDB" id="9809164at2"/>
<dbReference type="PANTHER" id="PTHR30329:SF21">
    <property type="entry name" value="LIPOPROTEIN YIAD-RELATED"/>
    <property type="match status" value="1"/>
</dbReference>
<keyword evidence="5 8" id="KW-0998">Cell outer membrane</keyword>
<dbReference type="InterPro" id="IPR006690">
    <property type="entry name" value="OMPA-like_CS"/>
</dbReference>
<keyword evidence="4 8" id="KW-0564">Palmitate</keyword>
<evidence type="ECO:0000259" key="9">
    <source>
        <dbReference type="PROSITE" id="PS51123"/>
    </source>
</evidence>
<dbReference type="PRINTS" id="PR01021">
    <property type="entry name" value="OMPADOMAIN"/>
</dbReference>
<evidence type="ECO:0000256" key="7">
    <source>
        <dbReference type="ARBA" id="ARBA00023306"/>
    </source>
</evidence>
<comment type="function">
    <text evidence="8">Part of the Tol-Pal system, which plays a role in outer membrane invagination during cell division and is important for maintaining outer membrane integrity.</text>
</comment>
<evidence type="ECO:0000256" key="6">
    <source>
        <dbReference type="ARBA" id="ARBA00023288"/>
    </source>
</evidence>
<keyword evidence="1 8" id="KW-0132">Cell division</keyword>
<proteinExistence type="inferred from homology"/>
<evidence type="ECO:0000256" key="3">
    <source>
        <dbReference type="ARBA" id="ARBA00023136"/>
    </source>
</evidence>
<dbReference type="InterPro" id="IPR006664">
    <property type="entry name" value="OMP_bac"/>
</dbReference>
<keyword evidence="6 8" id="KW-0449">Lipoprotein</keyword>
<dbReference type="Proteomes" id="UP000243859">
    <property type="component" value="Unassembled WGS sequence"/>
</dbReference>
<dbReference type="CDD" id="cd07185">
    <property type="entry name" value="OmpA_C-like"/>
    <property type="match status" value="1"/>
</dbReference>
<dbReference type="NCBIfam" id="TIGR02802">
    <property type="entry name" value="Pal_lipo"/>
    <property type="match status" value="1"/>
</dbReference>
<evidence type="ECO:0000256" key="4">
    <source>
        <dbReference type="ARBA" id="ARBA00023139"/>
    </source>
</evidence>
<dbReference type="InterPro" id="IPR050330">
    <property type="entry name" value="Bact_OuterMem_StrucFunc"/>
</dbReference>
<evidence type="ECO:0000256" key="8">
    <source>
        <dbReference type="HAMAP-Rule" id="MF_02204"/>
    </source>
</evidence>
<dbReference type="PANTHER" id="PTHR30329">
    <property type="entry name" value="STATOR ELEMENT OF FLAGELLAR MOTOR COMPLEX"/>
    <property type="match status" value="1"/>
</dbReference>
<dbReference type="RefSeq" id="WP_107891692.1">
    <property type="nucleotide sequence ID" value="NZ_NHSI01000015.1"/>
</dbReference>
<evidence type="ECO:0000313" key="10">
    <source>
        <dbReference type="EMBL" id="PTN02476.1"/>
    </source>
</evidence>
<dbReference type="InterPro" id="IPR039001">
    <property type="entry name" value="Pal"/>
</dbReference>
<accession>A0A2T5BSV8</accession>
<gene>
    <name evidence="8" type="primary">pal</name>
    <name evidence="10" type="ORF">C8N32_10648</name>
</gene>
<dbReference type="GO" id="GO:0051301">
    <property type="term" value="P:cell division"/>
    <property type="evidence" value="ECO:0007669"/>
    <property type="project" value="UniProtKB-UniRule"/>
</dbReference>
<keyword evidence="2 8" id="KW-0732">Signal</keyword>
<comment type="subunit">
    <text evidence="8">The Tol-Pal system is composed of five core proteins: the inner membrane proteins TolA, TolQ and TolR, the periplasmic protein TolB and the outer membrane protein Pal. They form a network linking the inner and outer membranes and the peptidoglycan layer.</text>
</comment>
<dbReference type="GO" id="GO:0009279">
    <property type="term" value="C:cell outer membrane"/>
    <property type="evidence" value="ECO:0007669"/>
    <property type="project" value="UniProtKB-SubCell"/>
</dbReference>
<reference evidence="10 11" key="1">
    <citation type="submission" date="2018-04" db="EMBL/GenBank/DDBJ databases">
        <title>Genomic Encyclopedia of Archaeal and Bacterial Type Strains, Phase II (KMG-II): from individual species to whole genera.</title>
        <authorList>
            <person name="Goeker M."/>
        </authorList>
    </citation>
    <scope>NUCLEOTIDE SEQUENCE [LARGE SCALE GENOMIC DNA]</scope>
    <source>
        <strain evidence="10 11">DSM 18064</strain>
    </source>
</reference>
<dbReference type="PROSITE" id="PS51123">
    <property type="entry name" value="OMPA_2"/>
    <property type="match status" value="1"/>
</dbReference>
<dbReference type="PROSITE" id="PS01068">
    <property type="entry name" value="OMPA_1"/>
    <property type="match status" value="1"/>
</dbReference>
<dbReference type="InterPro" id="IPR006665">
    <property type="entry name" value="OmpA-like"/>
</dbReference>
<dbReference type="PROSITE" id="PS51257">
    <property type="entry name" value="PROKAR_LIPOPROTEIN"/>
    <property type="match status" value="1"/>
</dbReference>